<proteinExistence type="predicted"/>
<organism evidence="2">
    <name type="scientific">Salvia splendens</name>
    <name type="common">Scarlet sage</name>
    <dbReference type="NCBI Taxonomy" id="180675"/>
    <lineage>
        <taxon>Eukaryota</taxon>
        <taxon>Viridiplantae</taxon>
        <taxon>Streptophyta</taxon>
        <taxon>Embryophyta</taxon>
        <taxon>Tracheophyta</taxon>
        <taxon>Spermatophyta</taxon>
        <taxon>Magnoliopsida</taxon>
        <taxon>eudicotyledons</taxon>
        <taxon>Gunneridae</taxon>
        <taxon>Pentapetalae</taxon>
        <taxon>asterids</taxon>
        <taxon>lamiids</taxon>
        <taxon>Lamiales</taxon>
        <taxon>Lamiaceae</taxon>
        <taxon>Nepetoideae</taxon>
        <taxon>Mentheae</taxon>
        <taxon>Salviinae</taxon>
        <taxon>Salvia</taxon>
        <taxon>Salvia subgen. Calosphace</taxon>
        <taxon>core Calosphace</taxon>
    </lineage>
</organism>
<dbReference type="Gene3D" id="2.40.40.10">
    <property type="entry name" value="RlpA-like domain"/>
    <property type="match status" value="1"/>
</dbReference>
<dbReference type="SUPFAM" id="SSF50685">
    <property type="entry name" value="Barwin-like endoglucanases"/>
    <property type="match status" value="1"/>
</dbReference>
<dbReference type="EMBL" id="PNBA02000004">
    <property type="protein sequence ID" value="KAG6427819.1"/>
    <property type="molecule type" value="Genomic_DNA"/>
</dbReference>
<evidence type="ECO:0000313" key="3">
    <source>
        <dbReference type="Proteomes" id="UP000298416"/>
    </source>
</evidence>
<dbReference type="InterPro" id="IPR036908">
    <property type="entry name" value="RlpA-like_sf"/>
</dbReference>
<keyword evidence="3" id="KW-1185">Reference proteome</keyword>
<feature type="region of interest" description="Disordered" evidence="1">
    <location>
        <begin position="85"/>
        <end position="108"/>
    </location>
</feature>
<sequence>MVAAANPALFNNRAACGQRYRIRCHRHEVGTLAFSSSSRHLLPVATVGVQLGGFAWSPKSKRRRRLPDSLPLSAKASVLRDYAPSPATEVSSPVSFPSLPGSGVRGRC</sequence>
<dbReference type="AlphaFoldDB" id="A0A8X8YA28"/>
<evidence type="ECO:0000256" key="1">
    <source>
        <dbReference type="SAM" id="MobiDB-lite"/>
    </source>
</evidence>
<reference evidence="2" key="2">
    <citation type="submission" date="2020-08" db="EMBL/GenBank/DDBJ databases">
        <title>Plant Genome Project.</title>
        <authorList>
            <person name="Zhang R.-G."/>
        </authorList>
    </citation>
    <scope>NUCLEOTIDE SEQUENCE</scope>
    <source>
        <strain evidence="2">Huo1</strain>
        <tissue evidence="2">Leaf</tissue>
    </source>
</reference>
<evidence type="ECO:0000313" key="2">
    <source>
        <dbReference type="EMBL" id="KAG6427819.1"/>
    </source>
</evidence>
<protein>
    <submittedName>
        <fullName evidence="2">Uncharacterized protein</fullName>
    </submittedName>
</protein>
<name>A0A8X8YA28_SALSN</name>
<comment type="caution">
    <text evidence="2">The sequence shown here is derived from an EMBL/GenBank/DDBJ whole genome shotgun (WGS) entry which is preliminary data.</text>
</comment>
<gene>
    <name evidence="2" type="ORF">SASPL_112066</name>
</gene>
<dbReference type="Proteomes" id="UP000298416">
    <property type="component" value="Unassembled WGS sequence"/>
</dbReference>
<reference evidence="2" key="1">
    <citation type="submission" date="2018-01" db="EMBL/GenBank/DDBJ databases">
        <authorList>
            <person name="Mao J.F."/>
        </authorList>
    </citation>
    <scope>NUCLEOTIDE SEQUENCE</scope>
    <source>
        <strain evidence="2">Huo1</strain>
        <tissue evidence="2">Leaf</tissue>
    </source>
</reference>
<accession>A0A8X8YA28</accession>